<gene>
    <name evidence="1" type="ORF">M430DRAFT_46563</name>
</gene>
<evidence type="ECO:0000313" key="2">
    <source>
        <dbReference type="Proteomes" id="UP000241818"/>
    </source>
</evidence>
<reference evidence="1 2" key="1">
    <citation type="journal article" date="2018" name="New Phytol.">
        <title>Comparative genomics and transcriptomics depict ericoid mycorrhizal fungi as versatile saprotrophs and plant mutualists.</title>
        <authorList>
            <person name="Martino E."/>
            <person name="Morin E."/>
            <person name="Grelet G.A."/>
            <person name="Kuo A."/>
            <person name="Kohler A."/>
            <person name="Daghino S."/>
            <person name="Barry K.W."/>
            <person name="Cichocki N."/>
            <person name="Clum A."/>
            <person name="Dockter R.B."/>
            <person name="Hainaut M."/>
            <person name="Kuo R.C."/>
            <person name="LaButti K."/>
            <person name="Lindahl B.D."/>
            <person name="Lindquist E.A."/>
            <person name="Lipzen A."/>
            <person name="Khouja H.R."/>
            <person name="Magnuson J."/>
            <person name="Murat C."/>
            <person name="Ohm R.A."/>
            <person name="Singer S.W."/>
            <person name="Spatafora J.W."/>
            <person name="Wang M."/>
            <person name="Veneault-Fourrey C."/>
            <person name="Henrissat B."/>
            <person name="Grigoriev I.V."/>
            <person name="Martin F.M."/>
            <person name="Perotto S."/>
        </authorList>
    </citation>
    <scope>NUCLEOTIDE SEQUENCE [LARGE SCALE GENOMIC DNA]</scope>
    <source>
        <strain evidence="1 2">ATCC 22711</strain>
    </source>
</reference>
<dbReference type="GO" id="GO:0006629">
    <property type="term" value="P:lipid metabolic process"/>
    <property type="evidence" value="ECO:0007669"/>
    <property type="project" value="InterPro"/>
</dbReference>
<evidence type="ECO:0000313" key="1">
    <source>
        <dbReference type="EMBL" id="PSS27466.1"/>
    </source>
</evidence>
<dbReference type="PANTHER" id="PTHR13593:SF146">
    <property type="entry name" value="PLC-LIKE PHOSPHODIESTERASE"/>
    <property type="match status" value="1"/>
</dbReference>
<dbReference type="GeneID" id="36575937"/>
<dbReference type="OrthoDB" id="7984201at2759"/>
<dbReference type="Pfam" id="PF26146">
    <property type="entry name" value="PI-PLC_X"/>
    <property type="match status" value="1"/>
</dbReference>
<organism evidence="1 2">
    <name type="scientific">Amorphotheca resinae ATCC 22711</name>
    <dbReference type="NCBI Taxonomy" id="857342"/>
    <lineage>
        <taxon>Eukaryota</taxon>
        <taxon>Fungi</taxon>
        <taxon>Dikarya</taxon>
        <taxon>Ascomycota</taxon>
        <taxon>Pezizomycotina</taxon>
        <taxon>Leotiomycetes</taxon>
        <taxon>Helotiales</taxon>
        <taxon>Amorphothecaceae</taxon>
        <taxon>Amorphotheca</taxon>
    </lineage>
</organism>
<keyword evidence="2" id="KW-1185">Reference proteome</keyword>
<dbReference type="PANTHER" id="PTHR13593">
    <property type="match status" value="1"/>
</dbReference>
<dbReference type="RefSeq" id="XP_024724991.1">
    <property type="nucleotide sequence ID" value="XM_024867856.1"/>
</dbReference>
<dbReference type="InterPro" id="IPR017946">
    <property type="entry name" value="PLC-like_Pdiesterase_TIM-brl"/>
</dbReference>
<dbReference type="Proteomes" id="UP000241818">
    <property type="component" value="Unassembled WGS sequence"/>
</dbReference>
<dbReference type="InterPro" id="IPR051057">
    <property type="entry name" value="PI-PLC_domain"/>
</dbReference>
<dbReference type="STRING" id="857342.A0A2T3BDJ8"/>
<dbReference type="InParanoid" id="A0A2T3BDJ8"/>
<dbReference type="AlphaFoldDB" id="A0A2T3BDJ8"/>
<proteinExistence type="predicted"/>
<dbReference type="Gene3D" id="3.20.20.190">
    <property type="entry name" value="Phosphatidylinositol (PI) phosphodiesterase"/>
    <property type="match status" value="1"/>
</dbReference>
<dbReference type="GO" id="GO:0008081">
    <property type="term" value="F:phosphoric diester hydrolase activity"/>
    <property type="evidence" value="ECO:0007669"/>
    <property type="project" value="InterPro"/>
</dbReference>
<protein>
    <recommendedName>
        <fullName evidence="3">Phosphatidylinositol-specific phospholipase C X domain-containing protein</fullName>
    </recommendedName>
</protein>
<dbReference type="EMBL" id="KZ679006">
    <property type="protein sequence ID" value="PSS27466.1"/>
    <property type="molecule type" value="Genomic_DNA"/>
</dbReference>
<sequence length="279" mass="30544">MGQTVSAGGCNGNTALCSRQYSNVTQIGAHDSAFVGILPTDNQVKSVADQLDAGVRFLQAQTHENSGELHLCHTSCLELNAGPLTDYLSTIKTWMDKNKNEVVTLLLTNGDRVNVSTFGSAMSSTGLDKYAYVPPKKLSMDEWPTLQELIDDGKRLVMFLDYLADTSKVDYILDEFSYFFETAYDVTNFTSCALDRPPGSKGDGLMMIVNHFKDIDILGIDIPDVMHDMSTNAATGSGSIGEQADLCINTWKRSPNFILLDNFNIGDAFTAQNNLNHLS</sequence>
<evidence type="ECO:0008006" key="3">
    <source>
        <dbReference type="Google" id="ProtNLM"/>
    </source>
</evidence>
<accession>A0A2T3BDJ8</accession>
<name>A0A2T3BDJ8_AMORE</name>
<dbReference type="SUPFAM" id="SSF51695">
    <property type="entry name" value="PLC-like phosphodiesterases"/>
    <property type="match status" value="1"/>
</dbReference>